<dbReference type="InterPro" id="IPR035919">
    <property type="entry name" value="EAL_sf"/>
</dbReference>
<comment type="caution">
    <text evidence="2">The sequence shown here is derived from an EMBL/GenBank/DDBJ whole genome shotgun (WGS) entry which is preliminary data.</text>
</comment>
<evidence type="ECO:0000259" key="1">
    <source>
        <dbReference type="PROSITE" id="PS50883"/>
    </source>
</evidence>
<evidence type="ECO:0000313" key="2">
    <source>
        <dbReference type="EMBL" id="MBN8121157.1"/>
    </source>
</evidence>
<feature type="domain" description="EAL" evidence="1">
    <location>
        <begin position="1"/>
        <end position="223"/>
    </location>
</feature>
<organism evidence="2 3">
    <name type="scientific">Vibrio vulnificus</name>
    <dbReference type="NCBI Taxonomy" id="672"/>
    <lineage>
        <taxon>Bacteria</taxon>
        <taxon>Pseudomonadati</taxon>
        <taxon>Pseudomonadota</taxon>
        <taxon>Gammaproteobacteria</taxon>
        <taxon>Vibrionales</taxon>
        <taxon>Vibrionaceae</taxon>
        <taxon>Vibrio</taxon>
    </lineage>
</organism>
<name>A0AAW4H583_VIBVL</name>
<dbReference type="InterPro" id="IPR001633">
    <property type="entry name" value="EAL_dom"/>
</dbReference>
<dbReference type="Pfam" id="PF00563">
    <property type="entry name" value="EAL"/>
    <property type="match status" value="1"/>
</dbReference>
<dbReference type="SUPFAM" id="SSF141868">
    <property type="entry name" value="EAL domain-like"/>
    <property type="match status" value="1"/>
</dbReference>
<sequence>MPNKHNISYKIQEMINFEGENIGYEVLIDAEGLSIIKADEIYNKSLMFPHSTQRLIRRLERYINENENDFHGKTLFINLERSHLCDKFLLCDIVILSRKSARKNVNIVIEITERNICGSCPEVEIGITFLSKNKVLLALDDYELDKCDFRHKELEYDFYNFIKVDFSSLFNHINKLNNLIKNHNLNLIVEHIETESERKWVLQHAPKTWAMQGYLYNTFPAKF</sequence>
<dbReference type="Proteomes" id="UP000664056">
    <property type="component" value="Unassembled WGS sequence"/>
</dbReference>
<dbReference type="PROSITE" id="PS50883">
    <property type="entry name" value="EAL"/>
    <property type="match status" value="1"/>
</dbReference>
<dbReference type="Gene3D" id="3.20.20.450">
    <property type="entry name" value="EAL domain"/>
    <property type="match status" value="1"/>
</dbReference>
<proteinExistence type="predicted"/>
<gene>
    <name evidence="2" type="ORF">J0J18_05395</name>
</gene>
<dbReference type="EMBL" id="JAFKOQ010000002">
    <property type="protein sequence ID" value="MBN8121157.1"/>
    <property type="molecule type" value="Genomic_DNA"/>
</dbReference>
<reference evidence="2" key="1">
    <citation type="submission" date="2021-03" db="EMBL/GenBank/DDBJ databases">
        <title>Study of the foodborne Vibrio vulnificus isolates from China.</title>
        <authorList>
            <person name="Zheng Z."/>
            <person name="Ye L."/>
        </authorList>
    </citation>
    <scope>NUCLEOTIDE SEQUENCE</scope>
    <source>
        <strain evidence="2">Vv1582</strain>
    </source>
</reference>
<accession>A0AAW4H583</accession>
<protein>
    <submittedName>
        <fullName evidence="2">EAL domain-containing protein</fullName>
    </submittedName>
</protein>
<dbReference type="AlphaFoldDB" id="A0AAW4H583"/>
<evidence type="ECO:0000313" key="3">
    <source>
        <dbReference type="Proteomes" id="UP000664056"/>
    </source>
</evidence>
<dbReference type="RefSeq" id="WP_206622528.1">
    <property type="nucleotide sequence ID" value="NZ_JAFKOQ010000002.1"/>
</dbReference>